<dbReference type="PROSITE" id="PS50110">
    <property type="entry name" value="RESPONSE_REGULATORY"/>
    <property type="match status" value="1"/>
</dbReference>
<accession>A0A1Y6D9G6</accession>
<gene>
    <name evidence="4" type="ORF">SAMN02949497_4448</name>
</gene>
<dbReference type="InterPro" id="IPR008327">
    <property type="entry name" value="Sig_transdc_resp-reg_antiterm"/>
</dbReference>
<dbReference type="Pfam" id="PF03861">
    <property type="entry name" value="ANTAR"/>
    <property type="match status" value="1"/>
</dbReference>
<sequence>MNAERLKIMLVDQDAGRSAILRQALSDAGHTVVARIEPGRSLLSEVQACQPDIVIVDMEAPGRDTLEQMREIGRDQPKPIILFSNKRDGEYIRQAVQAGVSAYVVDGLSRERIMPIVEVAIARFREFEALRQELHETKSQLADRKVIDKAKGVLMQRRGLSEDAAYQLLRKAAMDRNLKVAEVARTLLALESL</sequence>
<feature type="domain" description="Response regulatory" evidence="2">
    <location>
        <begin position="7"/>
        <end position="121"/>
    </location>
</feature>
<dbReference type="Proteomes" id="UP000192923">
    <property type="component" value="Unassembled WGS sequence"/>
</dbReference>
<keyword evidence="5" id="KW-1185">Reference proteome</keyword>
<dbReference type="Gene3D" id="3.40.50.2300">
    <property type="match status" value="1"/>
</dbReference>
<dbReference type="InterPro" id="IPR036388">
    <property type="entry name" value="WH-like_DNA-bd_sf"/>
</dbReference>
<evidence type="ECO:0000313" key="5">
    <source>
        <dbReference type="Proteomes" id="UP000192923"/>
    </source>
</evidence>
<dbReference type="GO" id="GO:0003723">
    <property type="term" value="F:RNA binding"/>
    <property type="evidence" value="ECO:0007669"/>
    <property type="project" value="InterPro"/>
</dbReference>
<dbReference type="STRING" id="1760988.SAMN02949497_4448"/>
<dbReference type="Pfam" id="PF00072">
    <property type="entry name" value="Response_reg"/>
    <property type="match status" value="1"/>
</dbReference>
<dbReference type="PANTHER" id="PTHR43367">
    <property type="match status" value="1"/>
</dbReference>
<dbReference type="InterPro" id="IPR011006">
    <property type="entry name" value="CheY-like_superfamily"/>
</dbReference>
<reference evidence="4 5" key="1">
    <citation type="submission" date="2016-12" db="EMBL/GenBank/DDBJ databases">
        <authorList>
            <person name="Song W.-J."/>
            <person name="Kurnit D.M."/>
        </authorList>
    </citation>
    <scope>NUCLEOTIDE SEQUENCE [LARGE SCALE GENOMIC DNA]</scope>
    <source>
        <strain evidence="4 5">175</strain>
    </source>
</reference>
<feature type="domain" description="ANTAR" evidence="3">
    <location>
        <begin position="127"/>
        <end position="188"/>
    </location>
</feature>
<dbReference type="GO" id="GO:0000160">
    <property type="term" value="P:phosphorelay signal transduction system"/>
    <property type="evidence" value="ECO:0007669"/>
    <property type="project" value="InterPro"/>
</dbReference>
<dbReference type="PROSITE" id="PS50921">
    <property type="entry name" value="ANTAR"/>
    <property type="match status" value="1"/>
</dbReference>
<dbReference type="InterPro" id="IPR005561">
    <property type="entry name" value="ANTAR"/>
</dbReference>
<evidence type="ECO:0000256" key="1">
    <source>
        <dbReference type="PROSITE-ProRule" id="PRU00169"/>
    </source>
</evidence>
<name>A0A1Y6D9G6_9GAMM</name>
<dbReference type="InterPro" id="IPR001789">
    <property type="entry name" value="Sig_transdc_resp-reg_receiver"/>
</dbReference>
<evidence type="ECO:0000313" key="4">
    <source>
        <dbReference type="EMBL" id="SMF97032.1"/>
    </source>
</evidence>
<dbReference type="RefSeq" id="WP_085215861.1">
    <property type="nucleotide sequence ID" value="NZ_FXAM01000001.1"/>
</dbReference>
<dbReference type="SMART" id="SM00448">
    <property type="entry name" value="REC"/>
    <property type="match status" value="1"/>
</dbReference>
<keyword evidence="1" id="KW-0597">Phosphoprotein</keyword>
<dbReference type="SMART" id="SM01012">
    <property type="entry name" value="ANTAR"/>
    <property type="match status" value="1"/>
</dbReference>
<dbReference type="Gene3D" id="1.10.10.10">
    <property type="entry name" value="Winged helix-like DNA-binding domain superfamily/Winged helix DNA-binding domain"/>
    <property type="match status" value="1"/>
</dbReference>
<feature type="modified residue" description="4-aspartylphosphate" evidence="1">
    <location>
        <position position="57"/>
    </location>
</feature>
<dbReference type="EMBL" id="FXAM01000001">
    <property type="protein sequence ID" value="SMF97032.1"/>
    <property type="molecule type" value="Genomic_DNA"/>
</dbReference>
<organism evidence="4 5">
    <name type="scientific">Methylomagnum ishizawai</name>
    <dbReference type="NCBI Taxonomy" id="1760988"/>
    <lineage>
        <taxon>Bacteria</taxon>
        <taxon>Pseudomonadati</taxon>
        <taxon>Pseudomonadota</taxon>
        <taxon>Gammaproteobacteria</taxon>
        <taxon>Methylococcales</taxon>
        <taxon>Methylococcaceae</taxon>
        <taxon>Methylomagnum</taxon>
    </lineage>
</organism>
<evidence type="ECO:0000259" key="2">
    <source>
        <dbReference type="PROSITE" id="PS50110"/>
    </source>
</evidence>
<dbReference type="PIRSF" id="PIRSF036382">
    <property type="entry name" value="RR_antiterm"/>
    <property type="match status" value="1"/>
</dbReference>
<dbReference type="AlphaFoldDB" id="A0A1Y6D9G6"/>
<evidence type="ECO:0000259" key="3">
    <source>
        <dbReference type="PROSITE" id="PS50921"/>
    </source>
</evidence>
<dbReference type="SUPFAM" id="SSF52172">
    <property type="entry name" value="CheY-like"/>
    <property type="match status" value="1"/>
</dbReference>
<dbReference type="PANTHER" id="PTHR43367:SF1">
    <property type="entry name" value="TWO-COMPONENT RESPONSE REGULATOR-LIKE APRR6-RELATED"/>
    <property type="match status" value="1"/>
</dbReference>
<proteinExistence type="predicted"/>
<protein>
    <submittedName>
        <fullName evidence="4">Response regulator receiver and ANTAR domain protein</fullName>
    </submittedName>
</protein>